<feature type="transmembrane region" description="Helical" evidence="1">
    <location>
        <begin position="361"/>
        <end position="383"/>
    </location>
</feature>
<feature type="transmembrane region" description="Helical" evidence="1">
    <location>
        <begin position="246"/>
        <end position="267"/>
    </location>
</feature>
<keyword evidence="1" id="KW-0812">Transmembrane</keyword>
<dbReference type="AlphaFoldDB" id="A0A0K8J7E9"/>
<name>A0A0K8J7E9_9FIRM</name>
<reference evidence="3" key="1">
    <citation type="submission" date="2015-09" db="EMBL/GenBank/DDBJ databases">
        <authorList>
            <person name="Wibberg D."/>
        </authorList>
    </citation>
    <scope>NUCLEOTIDE SEQUENCE [LARGE SCALE GENOMIC DNA]</scope>
    <source>
        <strain evidence="3">SD1D</strain>
    </source>
</reference>
<sequence>MNNLIKYLIYVFSFIFIILFTYIIYGSKSYKINLIIQKIYKFLNNFPISRSYVSKISYRYRLISPCHSKTIARKTVSTCIISWSISICAFLLIFISNRRLITLITVGFAIYIINSEVASRLAKKHEIKLLTEMQKMLEDIVHYFYMDYRIDNAIYRAREKLSQDMKAAVDQIYDLLLSTDREEGLREYYDNVPNKYLRTFVSQCIGLMEHGDQVIDGKLLFIRNLENLQREIDIEIDKQQRLNMEFMGVILCVVSPIFCIELVKQFAISIKENMFDFYYGRWGFLLDLCLLLIISSIYIIMRKSAEYTSFHQSSHKWLLRIDRIGLVKKAMDNYCTKNASKQERLQRKLRNNGSNIKARYFVLRSFILAISVFILSVGITIYLHQYSRSRQLLVKEENLEVLIPTVKEVHYDSIAHTIETYTRKYIERPDIIPNNSHDMVDRLKKDGIIYSPLVAEAIAEDILDRVIKYQNDYFSFLDLVICLYISILAYYLPKILLKYSGIVSKDAMEDEVNQFNALIGMLMYNDTMTVKQILQEMESFAVVFKQSIRICIDEYGSDDIYALIKLKEREPYEPFRRIVDNLIRCDEMPISMAFNEIQVDRDGYISKRKLANEKSIKKRVIRAYVLAALPFLLLFSYGLMPVLISAIKEINLILNELQNTVW</sequence>
<proteinExistence type="predicted"/>
<feature type="transmembrane region" description="Helical" evidence="1">
    <location>
        <begin position="473"/>
        <end position="492"/>
    </location>
</feature>
<evidence type="ECO:0000313" key="3">
    <source>
        <dbReference type="Proteomes" id="UP000196053"/>
    </source>
</evidence>
<accession>A0A0K8J7E9</accession>
<feature type="transmembrane region" description="Helical" evidence="1">
    <location>
        <begin position="7"/>
        <end position="25"/>
    </location>
</feature>
<feature type="transmembrane region" description="Helical" evidence="1">
    <location>
        <begin position="75"/>
        <end position="94"/>
    </location>
</feature>
<keyword evidence="1" id="KW-1133">Transmembrane helix</keyword>
<dbReference type="Proteomes" id="UP000196053">
    <property type="component" value="Chromosome I"/>
</dbReference>
<protein>
    <submittedName>
        <fullName evidence="2">Uncharacterized protein</fullName>
    </submittedName>
</protein>
<keyword evidence="3" id="KW-1185">Reference proteome</keyword>
<dbReference type="KEGG" id="hsd:SD1D_1692"/>
<organism evidence="2 3">
    <name type="scientific">Herbinix luporum</name>
    <dbReference type="NCBI Taxonomy" id="1679721"/>
    <lineage>
        <taxon>Bacteria</taxon>
        <taxon>Bacillati</taxon>
        <taxon>Bacillota</taxon>
        <taxon>Clostridia</taxon>
        <taxon>Lachnospirales</taxon>
        <taxon>Lachnospiraceae</taxon>
        <taxon>Herbinix</taxon>
    </lineage>
</organism>
<feature type="transmembrane region" description="Helical" evidence="1">
    <location>
        <begin position="279"/>
        <end position="301"/>
    </location>
</feature>
<gene>
    <name evidence="2" type="ORF">SD1D_1692</name>
</gene>
<evidence type="ECO:0000313" key="2">
    <source>
        <dbReference type="EMBL" id="CUH93237.1"/>
    </source>
</evidence>
<feature type="transmembrane region" description="Helical" evidence="1">
    <location>
        <begin position="623"/>
        <end position="647"/>
    </location>
</feature>
<keyword evidence="1" id="KW-0472">Membrane</keyword>
<dbReference type="EMBL" id="LN879430">
    <property type="protein sequence ID" value="CUH93237.1"/>
    <property type="molecule type" value="Genomic_DNA"/>
</dbReference>
<feature type="transmembrane region" description="Helical" evidence="1">
    <location>
        <begin position="100"/>
        <end position="118"/>
    </location>
</feature>
<evidence type="ECO:0000256" key="1">
    <source>
        <dbReference type="SAM" id="Phobius"/>
    </source>
</evidence>